<protein>
    <recommendedName>
        <fullName evidence="4">Monooxygenase</fullName>
    </recommendedName>
</protein>
<dbReference type="EMBL" id="SDPU01000035">
    <property type="protein sequence ID" value="RYU09380.1"/>
    <property type="molecule type" value="Genomic_DNA"/>
</dbReference>
<organism evidence="2 3">
    <name type="scientific">Nocardioides iriomotensis</name>
    <dbReference type="NCBI Taxonomy" id="715784"/>
    <lineage>
        <taxon>Bacteria</taxon>
        <taxon>Bacillati</taxon>
        <taxon>Actinomycetota</taxon>
        <taxon>Actinomycetes</taxon>
        <taxon>Propionibacteriales</taxon>
        <taxon>Nocardioidaceae</taxon>
        <taxon>Nocardioides</taxon>
    </lineage>
</organism>
<gene>
    <name evidence="2" type="ORF">ETU37_20130</name>
</gene>
<dbReference type="Gene3D" id="2.60.120.230">
    <property type="match status" value="1"/>
</dbReference>
<evidence type="ECO:0000256" key="1">
    <source>
        <dbReference type="ARBA" id="ARBA00023157"/>
    </source>
</evidence>
<keyword evidence="1" id="KW-1015">Disulfide bond</keyword>
<dbReference type="InterPro" id="IPR014784">
    <property type="entry name" value="Cu2_ascorb_mOase-like_C"/>
</dbReference>
<dbReference type="InterPro" id="IPR036939">
    <property type="entry name" value="Cu2_ascorb_mOase_N_sf"/>
</dbReference>
<dbReference type="AlphaFoldDB" id="A0A4Q5IU63"/>
<evidence type="ECO:0000313" key="3">
    <source>
        <dbReference type="Proteomes" id="UP000291189"/>
    </source>
</evidence>
<evidence type="ECO:0000313" key="2">
    <source>
        <dbReference type="EMBL" id="RYU09380.1"/>
    </source>
</evidence>
<dbReference type="Gene3D" id="2.60.120.310">
    <property type="entry name" value="Copper type II, ascorbate-dependent monooxygenase, N-terminal domain"/>
    <property type="match status" value="1"/>
</dbReference>
<dbReference type="RefSeq" id="WP_129989145.1">
    <property type="nucleotide sequence ID" value="NZ_SDPU01000035.1"/>
</dbReference>
<reference evidence="2 3" key="1">
    <citation type="submission" date="2019-01" db="EMBL/GenBank/DDBJ databases">
        <title>Nocardioides guangzhouensis sp. nov., an actinobacterium isolated from soil.</title>
        <authorList>
            <person name="Fu Y."/>
            <person name="Cai Y."/>
            <person name="Lin Z."/>
            <person name="Chen P."/>
        </authorList>
    </citation>
    <scope>NUCLEOTIDE SEQUENCE [LARGE SCALE GENOMIC DNA]</scope>
    <source>
        <strain evidence="2 3">NBRC 105384</strain>
    </source>
</reference>
<dbReference type="Proteomes" id="UP000291189">
    <property type="component" value="Unassembled WGS sequence"/>
</dbReference>
<dbReference type="OrthoDB" id="9786191at2"/>
<dbReference type="InterPro" id="IPR008977">
    <property type="entry name" value="PHM/PNGase_F_dom_sf"/>
</dbReference>
<proteinExistence type="predicted"/>
<name>A0A4Q5IU63_9ACTN</name>
<dbReference type="GO" id="GO:0005507">
    <property type="term" value="F:copper ion binding"/>
    <property type="evidence" value="ECO:0007669"/>
    <property type="project" value="InterPro"/>
</dbReference>
<dbReference type="GO" id="GO:0016715">
    <property type="term" value="F:oxidoreductase activity, acting on paired donors, with incorporation or reduction of molecular oxygen, reduced ascorbate as one donor, and incorporation of one atom of oxygen"/>
    <property type="evidence" value="ECO:0007669"/>
    <property type="project" value="InterPro"/>
</dbReference>
<accession>A0A4Q5IU63</accession>
<keyword evidence="3" id="KW-1185">Reference proteome</keyword>
<evidence type="ECO:0008006" key="4">
    <source>
        <dbReference type="Google" id="ProtNLM"/>
    </source>
</evidence>
<comment type="caution">
    <text evidence="2">The sequence shown here is derived from an EMBL/GenBank/DDBJ whole genome shotgun (WGS) entry which is preliminary data.</text>
</comment>
<dbReference type="SUPFAM" id="SSF49742">
    <property type="entry name" value="PHM/PNGase F"/>
    <property type="match status" value="2"/>
</dbReference>
<sequence>MAALTVSLLLLAGCAGSDAPAAKDSRVRDAVGQLATKQGARDLDAHVDEQHDGAAAARTPLRPGERFARLAMPAAYTPSAPNGTGNDDYRCFLLDPHLGQDAYLTGLDVLPGTERVVHHVILFKVPPDVVAQAKAADAAETGQGWTCFGGTGLGGDGGNGLDDAPWLGAWAPGGGERVMADDLGIPLEAGTQVVMQVHYNLLAGPGPDVTSAQLRLAPGDADLEPLQTVLLPAPVELPCRPGRTGKLCSRDKAVADVIARFGQAGQAANALHLLCGTEPPGPVQHCDRTIDRPATLRAVAGHMHLLGRSMHIDVNPGTPREKRVLDIPVWDFDNQGSQAVDPLALRRGDVVRVTCEHDQALRDVLPAFEGQEERYVVWGEGTTDEMCLGMLLVTRP</sequence>